<accession>A0A383EJ71</accession>
<dbReference type="AlphaFoldDB" id="A0A383EJ71"/>
<evidence type="ECO:0000313" key="1">
    <source>
        <dbReference type="EMBL" id="SVE56128.1"/>
    </source>
</evidence>
<gene>
    <name evidence="1" type="ORF">METZ01_LOCUS508982</name>
</gene>
<feature type="non-terminal residue" evidence="1">
    <location>
        <position position="62"/>
    </location>
</feature>
<name>A0A383EJ71_9ZZZZ</name>
<sequence>MGKRVLFVCVLLLTYICTSPVYAKKRSITVMTPFLAQPGTQLMVEAFEKAAHEKSWEVDVID</sequence>
<evidence type="ECO:0008006" key="2">
    <source>
        <dbReference type="Google" id="ProtNLM"/>
    </source>
</evidence>
<protein>
    <recommendedName>
        <fullName evidence="2">Leucine-binding protein domain-containing protein</fullName>
    </recommendedName>
</protein>
<reference evidence="1" key="1">
    <citation type="submission" date="2018-05" db="EMBL/GenBank/DDBJ databases">
        <authorList>
            <person name="Lanie J.A."/>
            <person name="Ng W.-L."/>
            <person name="Kazmierczak K.M."/>
            <person name="Andrzejewski T.M."/>
            <person name="Davidsen T.M."/>
            <person name="Wayne K.J."/>
            <person name="Tettelin H."/>
            <person name="Glass J.I."/>
            <person name="Rusch D."/>
            <person name="Podicherti R."/>
            <person name="Tsui H.-C.T."/>
            <person name="Winkler M.E."/>
        </authorList>
    </citation>
    <scope>NUCLEOTIDE SEQUENCE</scope>
</reference>
<proteinExistence type="predicted"/>
<organism evidence="1">
    <name type="scientific">marine metagenome</name>
    <dbReference type="NCBI Taxonomy" id="408172"/>
    <lineage>
        <taxon>unclassified sequences</taxon>
        <taxon>metagenomes</taxon>
        <taxon>ecological metagenomes</taxon>
    </lineage>
</organism>
<dbReference type="EMBL" id="UINC01225880">
    <property type="protein sequence ID" value="SVE56128.1"/>
    <property type="molecule type" value="Genomic_DNA"/>
</dbReference>